<proteinExistence type="predicted"/>
<keyword evidence="7" id="KW-1185">Reference proteome</keyword>
<evidence type="ECO:0000313" key="6">
    <source>
        <dbReference type="EMBL" id="ABD68079.1"/>
    </source>
</evidence>
<evidence type="ECO:0000259" key="5">
    <source>
        <dbReference type="PROSITE" id="PS50977"/>
    </source>
</evidence>
<dbReference type="AlphaFoldDB" id="Q222H4"/>
<dbReference type="GO" id="GO:0000976">
    <property type="term" value="F:transcription cis-regulatory region binding"/>
    <property type="evidence" value="ECO:0007669"/>
    <property type="project" value="TreeGrafter"/>
</dbReference>
<feature type="domain" description="HTH tetR-type" evidence="5">
    <location>
        <begin position="4"/>
        <end position="64"/>
    </location>
</feature>
<dbReference type="PROSITE" id="PS50977">
    <property type="entry name" value="HTH_TETR_2"/>
    <property type="match status" value="1"/>
</dbReference>
<accession>Q222H4</accession>
<sequence length="237" mass="25581">MVNPDPRSRLLKAAIRLLATHGPTEIKARSVSSEAGLSTMGVYTHFGGVSELLQAVAEEGFRQQADIFRQVANTQDAMTDLCAIALACRDFAMRNAHLYDLMFGLSIQGRYGPVRGESTTAPKVGADAFMASYSHLRGGCERLIKGNCVRQMEPDLMAAQLWSTLHGFILLELGGHFAATLNPPIEILVPMCINLVVGLGADRERAKASAAIAVADWASRQCDTKSMAQFLNAVNTI</sequence>
<dbReference type="InterPro" id="IPR036271">
    <property type="entry name" value="Tet_transcr_reg_TetR-rel_C_sf"/>
</dbReference>
<protein>
    <submittedName>
        <fullName evidence="6">Transcriptional regulator, TetR family</fullName>
    </submittedName>
</protein>
<dbReference type="HOGENOM" id="CLU_069356_40_3_4"/>
<evidence type="ECO:0000256" key="2">
    <source>
        <dbReference type="ARBA" id="ARBA00023125"/>
    </source>
</evidence>
<dbReference type="Pfam" id="PF13305">
    <property type="entry name" value="TetR_C_33"/>
    <property type="match status" value="1"/>
</dbReference>
<reference evidence="7" key="1">
    <citation type="submission" date="2006-02" db="EMBL/GenBank/DDBJ databases">
        <title>Complete sequence of chromosome of Rhodoferax ferrireducens DSM 15236.</title>
        <authorList>
            <person name="Copeland A."/>
            <person name="Lucas S."/>
            <person name="Lapidus A."/>
            <person name="Barry K."/>
            <person name="Detter J.C."/>
            <person name="Glavina del Rio T."/>
            <person name="Hammon N."/>
            <person name="Israni S."/>
            <person name="Pitluck S."/>
            <person name="Brettin T."/>
            <person name="Bruce D."/>
            <person name="Han C."/>
            <person name="Tapia R."/>
            <person name="Gilna P."/>
            <person name="Kiss H."/>
            <person name="Schmutz J."/>
            <person name="Larimer F."/>
            <person name="Land M."/>
            <person name="Kyrpides N."/>
            <person name="Ivanova N."/>
            <person name="Richardson P."/>
        </authorList>
    </citation>
    <scope>NUCLEOTIDE SEQUENCE [LARGE SCALE GENOMIC DNA]</scope>
    <source>
        <strain evidence="7">ATCC BAA-621 / DSM 15236 / T118</strain>
    </source>
</reference>
<dbReference type="GO" id="GO:0003700">
    <property type="term" value="F:DNA-binding transcription factor activity"/>
    <property type="evidence" value="ECO:0007669"/>
    <property type="project" value="TreeGrafter"/>
</dbReference>
<keyword evidence="3" id="KW-0804">Transcription</keyword>
<dbReference type="SUPFAM" id="SSF46689">
    <property type="entry name" value="Homeodomain-like"/>
    <property type="match status" value="1"/>
</dbReference>
<dbReference type="RefSeq" id="WP_011462652.1">
    <property type="nucleotide sequence ID" value="NC_007908.1"/>
</dbReference>
<keyword evidence="1" id="KW-0805">Transcription regulation</keyword>
<dbReference type="Proteomes" id="UP000008332">
    <property type="component" value="Chromosome"/>
</dbReference>
<keyword evidence="2 4" id="KW-0238">DNA-binding</keyword>
<feature type="DNA-binding region" description="H-T-H motif" evidence="4">
    <location>
        <begin position="27"/>
        <end position="46"/>
    </location>
</feature>
<evidence type="ECO:0000256" key="3">
    <source>
        <dbReference type="ARBA" id="ARBA00023163"/>
    </source>
</evidence>
<dbReference type="EMBL" id="CP000267">
    <property type="protein sequence ID" value="ABD68079.1"/>
    <property type="molecule type" value="Genomic_DNA"/>
</dbReference>
<dbReference type="STRING" id="338969.Rfer_0325"/>
<dbReference type="eggNOG" id="COG1309">
    <property type="taxonomic scope" value="Bacteria"/>
</dbReference>
<dbReference type="KEGG" id="rfr:Rfer_0325"/>
<evidence type="ECO:0000256" key="4">
    <source>
        <dbReference type="PROSITE-ProRule" id="PRU00335"/>
    </source>
</evidence>
<dbReference type="InterPro" id="IPR025996">
    <property type="entry name" value="MT1864/Rv1816-like_C"/>
</dbReference>
<evidence type="ECO:0000256" key="1">
    <source>
        <dbReference type="ARBA" id="ARBA00023015"/>
    </source>
</evidence>
<dbReference type="SUPFAM" id="SSF48498">
    <property type="entry name" value="Tetracyclin repressor-like, C-terminal domain"/>
    <property type="match status" value="1"/>
</dbReference>
<dbReference type="PANTHER" id="PTHR30055">
    <property type="entry name" value="HTH-TYPE TRANSCRIPTIONAL REGULATOR RUTR"/>
    <property type="match status" value="1"/>
</dbReference>
<evidence type="ECO:0000313" key="7">
    <source>
        <dbReference type="Proteomes" id="UP000008332"/>
    </source>
</evidence>
<dbReference type="InterPro" id="IPR001647">
    <property type="entry name" value="HTH_TetR"/>
</dbReference>
<dbReference type="InterPro" id="IPR009057">
    <property type="entry name" value="Homeodomain-like_sf"/>
</dbReference>
<dbReference type="Pfam" id="PF00440">
    <property type="entry name" value="TetR_N"/>
    <property type="match status" value="1"/>
</dbReference>
<gene>
    <name evidence="6" type="ordered locus">Rfer_0325</name>
</gene>
<dbReference type="InterPro" id="IPR050109">
    <property type="entry name" value="HTH-type_TetR-like_transc_reg"/>
</dbReference>
<name>Q222H4_ALBFT</name>
<dbReference type="PANTHER" id="PTHR30055:SF209">
    <property type="entry name" value="POSSIBLE TRANSCRIPTIONAL REGULATORY PROTEIN (PROBABLY TETR-FAMILY)"/>
    <property type="match status" value="1"/>
</dbReference>
<dbReference type="Gene3D" id="1.10.357.10">
    <property type="entry name" value="Tetracycline Repressor, domain 2"/>
    <property type="match status" value="1"/>
</dbReference>
<organism evidence="6 7">
    <name type="scientific">Albidiferax ferrireducens (strain ATCC BAA-621 / DSM 15236 / T118)</name>
    <name type="common">Rhodoferax ferrireducens</name>
    <dbReference type="NCBI Taxonomy" id="338969"/>
    <lineage>
        <taxon>Bacteria</taxon>
        <taxon>Pseudomonadati</taxon>
        <taxon>Pseudomonadota</taxon>
        <taxon>Betaproteobacteria</taxon>
        <taxon>Burkholderiales</taxon>
        <taxon>Comamonadaceae</taxon>
        <taxon>Rhodoferax</taxon>
    </lineage>
</organism>
<dbReference type="OrthoDB" id="8595767at2"/>